<reference evidence="4 6" key="2">
    <citation type="submission" date="2018-08" db="EMBL/GenBank/DDBJ databases">
        <title>Genomic Encyclopedia of Archaeal and Bacterial Type Strains, Phase II (KMG-II): from individual species to whole genera.</title>
        <authorList>
            <person name="Goeker M."/>
        </authorList>
    </citation>
    <scope>NUCLEOTIDE SEQUENCE [LARGE SCALE GENOMIC DNA]</scope>
    <source>
        <strain evidence="4 6">DSM 2261</strain>
    </source>
</reference>
<organism evidence="3 5">
    <name type="scientific">Archangium gephyra</name>
    <dbReference type="NCBI Taxonomy" id="48"/>
    <lineage>
        <taxon>Bacteria</taxon>
        <taxon>Pseudomonadati</taxon>
        <taxon>Myxococcota</taxon>
        <taxon>Myxococcia</taxon>
        <taxon>Myxococcales</taxon>
        <taxon>Cystobacterineae</taxon>
        <taxon>Archangiaceae</taxon>
        <taxon>Archangium</taxon>
    </lineage>
</organism>
<evidence type="ECO:0000259" key="2">
    <source>
        <dbReference type="Pfam" id="PF12146"/>
    </source>
</evidence>
<dbReference type="GO" id="GO:0006508">
    <property type="term" value="P:proteolysis"/>
    <property type="evidence" value="ECO:0007669"/>
    <property type="project" value="InterPro"/>
</dbReference>
<dbReference type="Pfam" id="PF12146">
    <property type="entry name" value="Hydrolase_4"/>
    <property type="match status" value="1"/>
</dbReference>
<accession>A0AAC8THQ2</accession>
<proteinExistence type="predicted"/>
<dbReference type="InterPro" id="IPR002410">
    <property type="entry name" value="Peptidase_S33"/>
</dbReference>
<dbReference type="InterPro" id="IPR022742">
    <property type="entry name" value="Hydrolase_4"/>
</dbReference>
<sequence>MVTVVVAAVVLVSAALGYRALRQQRVARTLLIEVPPGIAEERFVRLGGIEQWVSLRGEDARNPVLLVLHGGPGSPYSLFTPALRCWEKDFTVVQWDRRGAGKTLARNGKEGSGEMSFRRMQEDALELCAFLDERLPGRERILLASSAGTLLGLPLVRARPDLFAAYVGTDFNVGVAASEQVAHAETLAWAAKHGSRAEVAWLSRMGADPSRWDVASYNRLMRLRDRTTRDGRGMAAIFPPLMLFSPAHGLRELGAIVEGLGFCTERLFAEMVAFDAHAVAPRVELPFFVFQGDSDVHTPASVAAAYCEALEAPLKHFERMADSGHLGAFVRPERFLELLRRHVLPVVNGRGAQVRA</sequence>
<dbReference type="EMBL" id="CP011509">
    <property type="protein sequence ID" value="AKJ04801.1"/>
    <property type="molecule type" value="Genomic_DNA"/>
</dbReference>
<dbReference type="GO" id="GO:0008233">
    <property type="term" value="F:peptidase activity"/>
    <property type="evidence" value="ECO:0007669"/>
    <property type="project" value="InterPro"/>
</dbReference>
<keyword evidence="6" id="KW-1185">Reference proteome</keyword>
<evidence type="ECO:0000313" key="4">
    <source>
        <dbReference type="EMBL" id="REG37150.1"/>
    </source>
</evidence>
<dbReference type="EMBL" id="QUMU01000001">
    <property type="protein sequence ID" value="REG37150.1"/>
    <property type="molecule type" value="Genomic_DNA"/>
</dbReference>
<protein>
    <submittedName>
        <fullName evidence="4">Pimeloyl-ACP methyl ester carboxylesterase</fullName>
    </submittedName>
    <submittedName>
        <fullName evidence="3">Proline iminopeptidase</fullName>
    </submittedName>
</protein>
<dbReference type="PRINTS" id="PR00793">
    <property type="entry name" value="PROAMNOPTASE"/>
</dbReference>
<dbReference type="AlphaFoldDB" id="A0AAC8THQ2"/>
<name>A0AAC8THQ2_9BACT</name>
<dbReference type="InterPro" id="IPR029058">
    <property type="entry name" value="AB_hydrolase_fold"/>
</dbReference>
<dbReference type="Proteomes" id="UP000035579">
    <property type="component" value="Chromosome"/>
</dbReference>
<evidence type="ECO:0000256" key="1">
    <source>
        <dbReference type="ARBA" id="ARBA00022801"/>
    </source>
</evidence>
<keyword evidence="1" id="KW-0378">Hydrolase</keyword>
<dbReference type="Gene3D" id="3.40.50.1820">
    <property type="entry name" value="alpha/beta hydrolase"/>
    <property type="match status" value="1"/>
</dbReference>
<feature type="domain" description="Serine aminopeptidase S33" evidence="2">
    <location>
        <begin position="64"/>
        <end position="169"/>
    </location>
</feature>
<dbReference type="Proteomes" id="UP000256345">
    <property type="component" value="Unassembled WGS sequence"/>
</dbReference>
<dbReference type="KEGG" id="age:AA314_06427"/>
<evidence type="ECO:0000313" key="6">
    <source>
        <dbReference type="Proteomes" id="UP000256345"/>
    </source>
</evidence>
<evidence type="ECO:0000313" key="5">
    <source>
        <dbReference type="Proteomes" id="UP000035579"/>
    </source>
</evidence>
<dbReference type="SUPFAM" id="SSF53474">
    <property type="entry name" value="alpha/beta-Hydrolases"/>
    <property type="match status" value="1"/>
</dbReference>
<gene>
    <name evidence="3" type="ORF">AA314_06427</name>
    <name evidence="4" type="ORF">ATI61_101128</name>
</gene>
<evidence type="ECO:0000313" key="3">
    <source>
        <dbReference type="EMBL" id="AKJ04801.1"/>
    </source>
</evidence>
<dbReference type="RefSeq" id="WP_047858507.1">
    <property type="nucleotide sequence ID" value="NZ_CP011509.1"/>
</dbReference>
<reference evidence="3 5" key="1">
    <citation type="submission" date="2015-05" db="EMBL/GenBank/DDBJ databases">
        <title>Genome assembly of Archangium gephyra DSM 2261.</title>
        <authorList>
            <person name="Sharma G."/>
            <person name="Subramanian S."/>
        </authorList>
    </citation>
    <scope>NUCLEOTIDE SEQUENCE [LARGE SCALE GENOMIC DNA]</scope>
    <source>
        <strain evidence="3 5">DSM 2261</strain>
    </source>
</reference>